<proteinExistence type="predicted"/>
<evidence type="ECO:0000313" key="3">
    <source>
        <dbReference type="Proteomes" id="UP000028990"/>
    </source>
</evidence>
<reference evidence="2 3" key="1">
    <citation type="submission" date="2013-11" db="EMBL/GenBank/DDBJ databases">
        <title>The Damaraland mole rat (Fukomys damarensis) genome and evolution of African mole rats.</title>
        <authorList>
            <person name="Gladyshev V.N."/>
            <person name="Fang X."/>
        </authorList>
    </citation>
    <scope>NUCLEOTIDE SEQUENCE [LARGE SCALE GENOMIC DNA]</scope>
    <source>
        <tissue evidence="2">Liver</tissue>
    </source>
</reference>
<dbReference type="AlphaFoldDB" id="A0A091DEP8"/>
<keyword evidence="3" id="KW-1185">Reference proteome</keyword>
<evidence type="ECO:0000256" key="1">
    <source>
        <dbReference type="SAM" id="MobiDB-lite"/>
    </source>
</evidence>
<dbReference type="Proteomes" id="UP000028990">
    <property type="component" value="Unassembled WGS sequence"/>
</dbReference>
<name>A0A091DEP8_FUKDA</name>
<gene>
    <name evidence="2" type="ORF">H920_09633</name>
</gene>
<dbReference type="EMBL" id="KN122666">
    <property type="protein sequence ID" value="KFO28988.1"/>
    <property type="molecule type" value="Genomic_DNA"/>
</dbReference>
<feature type="compositionally biased region" description="Polar residues" evidence="1">
    <location>
        <begin position="15"/>
        <end position="25"/>
    </location>
</feature>
<evidence type="ECO:0000313" key="2">
    <source>
        <dbReference type="EMBL" id="KFO28988.1"/>
    </source>
</evidence>
<organism evidence="2 3">
    <name type="scientific">Fukomys damarensis</name>
    <name type="common">Damaraland mole rat</name>
    <name type="synonym">Cryptomys damarensis</name>
    <dbReference type="NCBI Taxonomy" id="885580"/>
    <lineage>
        <taxon>Eukaryota</taxon>
        <taxon>Metazoa</taxon>
        <taxon>Chordata</taxon>
        <taxon>Craniata</taxon>
        <taxon>Vertebrata</taxon>
        <taxon>Euteleostomi</taxon>
        <taxon>Mammalia</taxon>
        <taxon>Eutheria</taxon>
        <taxon>Euarchontoglires</taxon>
        <taxon>Glires</taxon>
        <taxon>Rodentia</taxon>
        <taxon>Hystricomorpha</taxon>
        <taxon>Bathyergidae</taxon>
        <taxon>Fukomys</taxon>
    </lineage>
</organism>
<sequence>MIDGTPCNRPLKCSPQPTGIWSRTSEGGEEEAFQAREQQQQQAKRWVLPRALEACQVSCYGCVGLEVLEEDRLTEEPIQSSGAQDMSSKSDSKQTSPNQTAKEIMPATLCPILPALKPCTRTDDPSKLEPPQAVQLAQMLARDSSKLLAFSFRLDLLNLQCTDSPFASSTPDFAGSHGDLTPAVPE</sequence>
<feature type="region of interest" description="Disordered" evidence="1">
    <location>
        <begin position="1"/>
        <end position="32"/>
    </location>
</feature>
<accession>A0A091DEP8</accession>
<protein>
    <submittedName>
        <fullName evidence="2">Uncharacterized protein</fullName>
    </submittedName>
</protein>
<feature type="compositionally biased region" description="Polar residues" evidence="1">
    <location>
        <begin position="77"/>
        <end position="101"/>
    </location>
</feature>
<feature type="region of interest" description="Disordered" evidence="1">
    <location>
        <begin position="76"/>
        <end position="102"/>
    </location>
</feature>